<evidence type="ECO:0000259" key="2">
    <source>
        <dbReference type="PROSITE" id="PS51832"/>
    </source>
</evidence>
<dbReference type="InterPro" id="IPR037522">
    <property type="entry name" value="HD_GYP_dom"/>
</dbReference>
<dbReference type="SUPFAM" id="SSF55073">
    <property type="entry name" value="Nucleotide cyclase"/>
    <property type="match status" value="1"/>
</dbReference>
<dbReference type="Gene3D" id="1.10.3210.10">
    <property type="entry name" value="Hypothetical protein af1432"/>
    <property type="match status" value="1"/>
</dbReference>
<feature type="non-terminal residue" evidence="3">
    <location>
        <position position="243"/>
    </location>
</feature>
<dbReference type="InterPro" id="IPR050469">
    <property type="entry name" value="Diguanylate_Cyclase"/>
</dbReference>
<dbReference type="InterPro" id="IPR029787">
    <property type="entry name" value="Nucleotide_cyclase"/>
</dbReference>
<evidence type="ECO:0000259" key="1">
    <source>
        <dbReference type="PROSITE" id="PS50887"/>
    </source>
</evidence>
<dbReference type="SUPFAM" id="SSF109604">
    <property type="entry name" value="HD-domain/PDEase-like"/>
    <property type="match status" value="1"/>
</dbReference>
<dbReference type="CDD" id="cd00077">
    <property type="entry name" value="HDc"/>
    <property type="match status" value="1"/>
</dbReference>
<feature type="domain" description="HD-GYP" evidence="2">
    <location>
        <begin position="169"/>
        <end position="243"/>
    </location>
</feature>
<dbReference type="InterPro" id="IPR043128">
    <property type="entry name" value="Rev_trsase/Diguanyl_cyclase"/>
</dbReference>
<dbReference type="PROSITE" id="PS51832">
    <property type="entry name" value="HD_GYP"/>
    <property type="match status" value="1"/>
</dbReference>
<comment type="caution">
    <text evidence="3">The sequence shown here is derived from an EMBL/GenBank/DDBJ whole genome shotgun (WGS) entry which is preliminary data.</text>
</comment>
<dbReference type="InterPro" id="IPR000160">
    <property type="entry name" value="GGDEF_dom"/>
</dbReference>
<evidence type="ECO:0008006" key="4">
    <source>
        <dbReference type="Google" id="ProtNLM"/>
    </source>
</evidence>
<feature type="non-terminal residue" evidence="3">
    <location>
        <position position="1"/>
    </location>
</feature>
<dbReference type="Pfam" id="PF00990">
    <property type="entry name" value="GGDEF"/>
    <property type="match status" value="1"/>
</dbReference>
<proteinExistence type="predicted"/>
<dbReference type="CDD" id="cd01949">
    <property type="entry name" value="GGDEF"/>
    <property type="match status" value="1"/>
</dbReference>
<dbReference type="InterPro" id="IPR006674">
    <property type="entry name" value="HD_domain"/>
</dbReference>
<dbReference type="AlphaFoldDB" id="X0X879"/>
<dbReference type="Gene3D" id="3.30.70.270">
    <property type="match status" value="1"/>
</dbReference>
<dbReference type="EMBL" id="BARS01048716">
    <property type="protein sequence ID" value="GAG39424.1"/>
    <property type="molecule type" value="Genomic_DNA"/>
</dbReference>
<sequence length="243" mass="25475">RSVGGDNGQEPLHGDPVMETVQRSYEAAIREGSDLSVIVAGLDGFRAVNDRLGPIEGDVVLAAFAARLSGQIEIVTHLVSDQLLGVLPGTSPAKAGTLARVLQKDIADNKLTAVGRLTASFGVASYPGSVESAQELVYGAQAAMYLAKAKGGNEVDCWGGMIGANTAIRQTETEDPVTALTAALERKTRAGAGQLMRSAWYARQVAVEMGLGPEERKLVEKAALLHDVGKLAVPDEILQKRGS</sequence>
<dbReference type="GO" id="GO:0052621">
    <property type="term" value="F:diguanylate cyclase activity"/>
    <property type="evidence" value="ECO:0007669"/>
    <property type="project" value="TreeGrafter"/>
</dbReference>
<dbReference type="NCBIfam" id="TIGR00254">
    <property type="entry name" value="GGDEF"/>
    <property type="match status" value="1"/>
</dbReference>
<name>X0X879_9ZZZZ</name>
<gene>
    <name evidence="3" type="ORF">S01H1_72960</name>
</gene>
<reference evidence="3" key="1">
    <citation type="journal article" date="2014" name="Front. Microbiol.">
        <title>High frequency of phylogenetically diverse reductive dehalogenase-homologous genes in deep subseafloor sedimentary metagenomes.</title>
        <authorList>
            <person name="Kawai M."/>
            <person name="Futagami T."/>
            <person name="Toyoda A."/>
            <person name="Takaki Y."/>
            <person name="Nishi S."/>
            <person name="Hori S."/>
            <person name="Arai W."/>
            <person name="Tsubouchi T."/>
            <person name="Morono Y."/>
            <person name="Uchiyama I."/>
            <person name="Ito T."/>
            <person name="Fujiyama A."/>
            <person name="Inagaki F."/>
            <person name="Takami H."/>
        </authorList>
    </citation>
    <scope>NUCLEOTIDE SEQUENCE</scope>
    <source>
        <strain evidence="3">Expedition CK06-06</strain>
    </source>
</reference>
<feature type="domain" description="GGDEF" evidence="1">
    <location>
        <begin position="33"/>
        <end position="160"/>
    </location>
</feature>
<dbReference type="PANTHER" id="PTHR45138">
    <property type="entry name" value="REGULATORY COMPONENTS OF SENSORY TRANSDUCTION SYSTEM"/>
    <property type="match status" value="1"/>
</dbReference>
<dbReference type="PANTHER" id="PTHR45138:SF9">
    <property type="entry name" value="DIGUANYLATE CYCLASE DGCM-RELATED"/>
    <property type="match status" value="1"/>
</dbReference>
<dbReference type="PROSITE" id="PS50887">
    <property type="entry name" value="GGDEF"/>
    <property type="match status" value="1"/>
</dbReference>
<dbReference type="SMART" id="SM00267">
    <property type="entry name" value="GGDEF"/>
    <property type="match status" value="1"/>
</dbReference>
<dbReference type="Pfam" id="PF01966">
    <property type="entry name" value="HD"/>
    <property type="match status" value="1"/>
</dbReference>
<evidence type="ECO:0000313" key="3">
    <source>
        <dbReference type="EMBL" id="GAG39424.1"/>
    </source>
</evidence>
<dbReference type="InterPro" id="IPR003607">
    <property type="entry name" value="HD/PDEase_dom"/>
</dbReference>
<accession>X0X879</accession>
<protein>
    <recommendedName>
        <fullName evidence="4">GGDEF domain-containing protein</fullName>
    </recommendedName>
</protein>
<organism evidence="3">
    <name type="scientific">marine sediment metagenome</name>
    <dbReference type="NCBI Taxonomy" id="412755"/>
    <lineage>
        <taxon>unclassified sequences</taxon>
        <taxon>metagenomes</taxon>
        <taxon>ecological metagenomes</taxon>
    </lineage>
</organism>